<dbReference type="AlphaFoldDB" id="A0A942U7Q5"/>
<evidence type="ECO:0000313" key="9">
    <source>
        <dbReference type="EMBL" id="MBS4213941.1"/>
    </source>
</evidence>
<dbReference type="EMBL" id="JAGYPF010000003">
    <property type="protein sequence ID" value="MBS4213941.1"/>
    <property type="molecule type" value="Genomic_DNA"/>
</dbReference>
<evidence type="ECO:0000256" key="7">
    <source>
        <dbReference type="PIRSR" id="PIRSR000077-4"/>
    </source>
</evidence>
<name>A0A942U7Q5_9BACI</name>
<accession>A0A942U7Q5</accession>
<dbReference type="Gene3D" id="3.40.30.10">
    <property type="entry name" value="Glutaredoxin"/>
    <property type="match status" value="1"/>
</dbReference>
<comment type="caution">
    <text evidence="9">The sequence shown here is derived from an EMBL/GenBank/DDBJ whole genome shotgun (WGS) entry which is preliminary data.</text>
</comment>
<dbReference type="PANTHER" id="PTHR45663:SF11">
    <property type="entry name" value="GEO12009P1"/>
    <property type="match status" value="1"/>
</dbReference>
<dbReference type="PRINTS" id="PR00421">
    <property type="entry name" value="THIOREDOXIN"/>
</dbReference>
<dbReference type="Proteomes" id="UP000679749">
    <property type="component" value="Unassembled WGS sequence"/>
</dbReference>
<evidence type="ECO:0000256" key="2">
    <source>
        <dbReference type="ARBA" id="ARBA00022448"/>
    </source>
</evidence>
<dbReference type="InterPro" id="IPR005746">
    <property type="entry name" value="Thioredoxin"/>
</dbReference>
<dbReference type="CDD" id="cd02947">
    <property type="entry name" value="TRX_family"/>
    <property type="match status" value="1"/>
</dbReference>
<dbReference type="PROSITE" id="PS51352">
    <property type="entry name" value="THIOREDOXIN_2"/>
    <property type="match status" value="1"/>
</dbReference>
<reference evidence="9" key="1">
    <citation type="submission" date="2021-05" db="EMBL/GenBank/DDBJ databases">
        <title>Novel Bacillus species.</title>
        <authorList>
            <person name="Liu G."/>
        </authorList>
    </citation>
    <scope>NUCLEOTIDE SEQUENCE</scope>
    <source>
        <strain evidence="9">FJAT-49825</strain>
    </source>
</reference>
<keyword evidence="10" id="KW-1185">Reference proteome</keyword>
<dbReference type="RefSeq" id="WP_213118451.1">
    <property type="nucleotide sequence ID" value="NZ_JAGYPF010000003.1"/>
</dbReference>
<feature type="disulfide bond" description="Redox-active" evidence="7">
    <location>
        <begin position="28"/>
        <end position="31"/>
    </location>
</feature>
<feature type="domain" description="Thioredoxin" evidence="8">
    <location>
        <begin position="1"/>
        <end position="103"/>
    </location>
</feature>
<keyword evidence="5 7" id="KW-0676">Redox-active center</keyword>
<evidence type="ECO:0000256" key="1">
    <source>
        <dbReference type="ARBA" id="ARBA00008987"/>
    </source>
</evidence>
<keyword evidence="3" id="KW-0249">Electron transport</keyword>
<dbReference type="SUPFAM" id="SSF52833">
    <property type="entry name" value="Thioredoxin-like"/>
    <property type="match status" value="1"/>
</dbReference>
<evidence type="ECO:0000256" key="3">
    <source>
        <dbReference type="ARBA" id="ARBA00022982"/>
    </source>
</evidence>
<keyword evidence="4 7" id="KW-1015">Disulfide bond</keyword>
<organism evidence="9 10">
    <name type="scientific">Neobacillus rhizophilus</name>
    <dbReference type="NCBI Taxonomy" id="2833579"/>
    <lineage>
        <taxon>Bacteria</taxon>
        <taxon>Bacillati</taxon>
        <taxon>Bacillota</taxon>
        <taxon>Bacilli</taxon>
        <taxon>Bacillales</taxon>
        <taxon>Bacillaceae</taxon>
        <taxon>Neobacillus</taxon>
    </lineage>
</organism>
<dbReference type="PIRSF" id="PIRSF000077">
    <property type="entry name" value="Thioredoxin"/>
    <property type="match status" value="1"/>
</dbReference>
<evidence type="ECO:0000256" key="5">
    <source>
        <dbReference type="ARBA" id="ARBA00023284"/>
    </source>
</evidence>
<keyword evidence="2" id="KW-0813">Transport</keyword>
<evidence type="ECO:0000259" key="8">
    <source>
        <dbReference type="PROSITE" id="PS51352"/>
    </source>
</evidence>
<evidence type="ECO:0000256" key="4">
    <source>
        <dbReference type="ARBA" id="ARBA00023157"/>
    </source>
</evidence>
<protein>
    <recommendedName>
        <fullName evidence="6">Thioredoxin</fullName>
    </recommendedName>
</protein>
<evidence type="ECO:0000256" key="6">
    <source>
        <dbReference type="PIRNR" id="PIRNR000077"/>
    </source>
</evidence>
<dbReference type="InterPro" id="IPR013766">
    <property type="entry name" value="Thioredoxin_domain"/>
</dbReference>
<dbReference type="Pfam" id="PF00085">
    <property type="entry name" value="Thioredoxin"/>
    <property type="match status" value="1"/>
</dbReference>
<gene>
    <name evidence="9" type="ORF">KHA99_15895</name>
</gene>
<evidence type="ECO:0000313" key="10">
    <source>
        <dbReference type="Proteomes" id="UP000679749"/>
    </source>
</evidence>
<dbReference type="PANTHER" id="PTHR45663">
    <property type="entry name" value="GEO12009P1"/>
    <property type="match status" value="1"/>
</dbReference>
<sequence length="103" mass="11865">MIKELEFHNFYKEIEKGITLVEFGAKWCPPCRIQEPILEELSLEWGDNISIAKVDTDKESDLAAKYEVQGIPTLVIFKDGKKVDSLRGLHYIEQIKSKISRVL</sequence>
<proteinExistence type="inferred from homology"/>
<dbReference type="GO" id="GO:0005737">
    <property type="term" value="C:cytoplasm"/>
    <property type="evidence" value="ECO:0007669"/>
    <property type="project" value="TreeGrafter"/>
</dbReference>
<dbReference type="InterPro" id="IPR036249">
    <property type="entry name" value="Thioredoxin-like_sf"/>
</dbReference>
<dbReference type="GO" id="GO:0015035">
    <property type="term" value="F:protein-disulfide reductase activity"/>
    <property type="evidence" value="ECO:0007669"/>
    <property type="project" value="InterPro"/>
</dbReference>
<comment type="similarity">
    <text evidence="1 6">Belongs to the thioredoxin family.</text>
</comment>